<proteinExistence type="predicted"/>
<dbReference type="AlphaFoldDB" id="A0A379S711"/>
<dbReference type="EMBL" id="UGWZ01000001">
    <property type="protein sequence ID" value="SUG15234.1"/>
    <property type="molecule type" value="Genomic_DNA"/>
</dbReference>
<reference evidence="1 2" key="1">
    <citation type="submission" date="2018-06" db="EMBL/GenBank/DDBJ databases">
        <authorList>
            <consortium name="Pathogen Informatics"/>
            <person name="Doyle S."/>
        </authorList>
    </citation>
    <scope>NUCLEOTIDE SEQUENCE [LARGE SCALE GENOMIC DNA]</scope>
    <source>
        <strain evidence="1 2">NCTC7295</strain>
    </source>
</reference>
<name>A0A379S711_SALER</name>
<sequence>MMAKYIFCLQRLLYGLFKGAAAVQRGRVHLNNDVAQILQNGLLLTTLVAREAKLPAGTQSTRNQLFHLGNGNR</sequence>
<gene>
    <name evidence="1" type="ORF">NCTC7295_02894</name>
</gene>
<evidence type="ECO:0000313" key="1">
    <source>
        <dbReference type="EMBL" id="SUG15234.1"/>
    </source>
</evidence>
<dbReference type="Proteomes" id="UP000254124">
    <property type="component" value="Unassembled WGS sequence"/>
</dbReference>
<evidence type="ECO:0000313" key="2">
    <source>
        <dbReference type="Proteomes" id="UP000254124"/>
    </source>
</evidence>
<organism evidence="1 2">
    <name type="scientific">Salmonella enterica subsp. arizonae</name>
    <dbReference type="NCBI Taxonomy" id="59203"/>
    <lineage>
        <taxon>Bacteria</taxon>
        <taxon>Pseudomonadati</taxon>
        <taxon>Pseudomonadota</taxon>
        <taxon>Gammaproteobacteria</taxon>
        <taxon>Enterobacterales</taxon>
        <taxon>Enterobacteriaceae</taxon>
        <taxon>Salmonella</taxon>
    </lineage>
</organism>
<accession>A0A379S711</accession>
<protein>
    <submittedName>
        <fullName evidence="1">Uncharacterized protein</fullName>
    </submittedName>
</protein>